<sequence length="82" mass="9612">MCFPSLSSCNRPCSPRWEKDPAYCDTVRKKPPYSHGTRLLDLIDMAVLDFLMSRCNMDRHHYETFELFGNETFLLHLDNGRA</sequence>
<feature type="active site" evidence="6">
    <location>
        <position position="58"/>
    </location>
</feature>
<evidence type="ECO:0000313" key="10">
    <source>
        <dbReference type="EMBL" id="TNN22136.1"/>
    </source>
</evidence>
<dbReference type="GO" id="GO:0004674">
    <property type="term" value="F:protein serine/threonine kinase activity"/>
    <property type="evidence" value="ECO:0007669"/>
    <property type="project" value="UniProtKB-KW"/>
</dbReference>
<evidence type="ECO:0000256" key="1">
    <source>
        <dbReference type="ARBA" id="ARBA00004555"/>
    </source>
</evidence>
<dbReference type="GO" id="GO:0005524">
    <property type="term" value="F:ATP binding"/>
    <property type="evidence" value="ECO:0007669"/>
    <property type="project" value="UniProtKB-KW"/>
</dbReference>
<evidence type="ECO:0000256" key="5">
    <source>
        <dbReference type="ARBA" id="ARBA00023180"/>
    </source>
</evidence>
<keyword evidence="7" id="KW-0067">ATP-binding</keyword>
<comment type="similarity">
    <text evidence="2">Belongs to the FAM20 family.</text>
</comment>
<feature type="domain" description="FAM20 C-terminal" evidence="9">
    <location>
        <begin position="15"/>
        <end position="82"/>
    </location>
</feature>
<evidence type="ECO:0000256" key="7">
    <source>
        <dbReference type="PIRSR" id="PIRSR624869-2"/>
    </source>
</evidence>
<evidence type="ECO:0000256" key="6">
    <source>
        <dbReference type="PIRSR" id="PIRSR624869-1"/>
    </source>
</evidence>
<comment type="cofactor">
    <cofactor evidence="8">
        <name>Mn(2+)</name>
        <dbReference type="ChEBI" id="CHEBI:29035"/>
    </cofactor>
</comment>
<comment type="subcellular location">
    <subcellularLocation>
        <location evidence="1">Golgi apparatus</location>
    </subcellularLocation>
</comment>
<dbReference type="GO" id="GO:0005794">
    <property type="term" value="C:Golgi apparatus"/>
    <property type="evidence" value="ECO:0007669"/>
    <property type="project" value="UniProtKB-SubCell"/>
</dbReference>
<dbReference type="AlphaFoldDB" id="A0A4Z2E015"/>
<keyword evidence="8" id="KW-0464">Manganese</keyword>
<dbReference type="PANTHER" id="PTHR12450:SF25">
    <property type="entry name" value="FAM20 C-TERMINAL DOMAIN-CONTAINING PROTEIN"/>
    <property type="match status" value="1"/>
</dbReference>
<evidence type="ECO:0000256" key="8">
    <source>
        <dbReference type="PIRSR" id="PIRSR624869-3"/>
    </source>
</evidence>
<keyword evidence="10" id="KW-0418">Kinase</keyword>
<keyword evidence="7" id="KW-0547">Nucleotide-binding</keyword>
<dbReference type="Proteomes" id="UP000314294">
    <property type="component" value="Unassembled WGS sequence"/>
</dbReference>
<dbReference type="InterPro" id="IPR024869">
    <property type="entry name" value="FAM20"/>
</dbReference>
<comment type="caution">
    <text evidence="10">The sequence shown here is derived from an EMBL/GenBank/DDBJ whole genome shotgun (WGS) entry which is preliminary data.</text>
</comment>
<dbReference type="InterPro" id="IPR009581">
    <property type="entry name" value="FAM20_C"/>
</dbReference>
<dbReference type="PANTHER" id="PTHR12450">
    <property type="entry name" value="DENTIN MATRIX PROTEIN 4 PROTEIN FAM20"/>
    <property type="match status" value="1"/>
</dbReference>
<dbReference type="Pfam" id="PF06702">
    <property type="entry name" value="Fam20C"/>
    <property type="match status" value="1"/>
</dbReference>
<accession>A0A4Z2E015</accession>
<keyword evidence="11" id="KW-1185">Reference proteome</keyword>
<name>A0A4Z2E015_9TELE</name>
<protein>
    <submittedName>
        <fullName evidence="10">Extracellular serine/threonine protein kinase FAM20C</fullName>
    </submittedName>
</protein>
<keyword evidence="5" id="KW-0325">Glycoprotein</keyword>
<feature type="binding site" evidence="7">
    <location>
        <position position="78"/>
    </location>
    <ligand>
        <name>ATP</name>
        <dbReference type="ChEBI" id="CHEBI:30616"/>
    </ligand>
</feature>
<evidence type="ECO:0000313" key="11">
    <source>
        <dbReference type="Proteomes" id="UP000314294"/>
    </source>
</evidence>
<evidence type="ECO:0000259" key="9">
    <source>
        <dbReference type="Pfam" id="PF06702"/>
    </source>
</evidence>
<dbReference type="OrthoDB" id="8583677at2759"/>
<keyword evidence="10" id="KW-0723">Serine/threonine-protein kinase</keyword>
<gene>
    <name evidence="10" type="primary">Fam20c_1</name>
    <name evidence="10" type="ORF">EYF80_067751</name>
</gene>
<evidence type="ECO:0000256" key="2">
    <source>
        <dbReference type="ARBA" id="ARBA00006557"/>
    </source>
</evidence>
<keyword evidence="4" id="KW-1015">Disulfide bond</keyword>
<dbReference type="EMBL" id="SRLO01024065">
    <property type="protein sequence ID" value="TNN22136.1"/>
    <property type="molecule type" value="Genomic_DNA"/>
</dbReference>
<keyword evidence="10" id="KW-0808">Transferase</keyword>
<evidence type="ECO:0000256" key="3">
    <source>
        <dbReference type="ARBA" id="ARBA00023034"/>
    </source>
</evidence>
<feature type="binding site" evidence="8">
    <location>
        <position position="78"/>
    </location>
    <ligand>
        <name>Mn(2+)</name>
        <dbReference type="ChEBI" id="CHEBI:29035"/>
    </ligand>
</feature>
<keyword evidence="8" id="KW-0479">Metal-binding</keyword>
<dbReference type="GO" id="GO:0046872">
    <property type="term" value="F:metal ion binding"/>
    <property type="evidence" value="ECO:0007669"/>
    <property type="project" value="UniProtKB-KW"/>
</dbReference>
<reference evidence="10 11" key="1">
    <citation type="submission" date="2019-03" db="EMBL/GenBank/DDBJ databases">
        <title>First draft genome of Liparis tanakae, snailfish: a comprehensive survey of snailfish specific genes.</title>
        <authorList>
            <person name="Kim W."/>
            <person name="Song I."/>
            <person name="Jeong J.-H."/>
            <person name="Kim D."/>
            <person name="Kim S."/>
            <person name="Ryu S."/>
            <person name="Song J.Y."/>
            <person name="Lee S.K."/>
        </authorList>
    </citation>
    <scope>NUCLEOTIDE SEQUENCE [LARGE SCALE GENOMIC DNA]</scope>
    <source>
        <tissue evidence="10">Muscle</tissue>
    </source>
</reference>
<dbReference type="GO" id="GO:0070166">
    <property type="term" value="P:enamel mineralization"/>
    <property type="evidence" value="ECO:0007669"/>
    <property type="project" value="TreeGrafter"/>
</dbReference>
<keyword evidence="3" id="KW-0333">Golgi apparatus</keyword>
<feature type="binding site" evidence="7">
    <location>
        <position position="63"/>
    </location>
    <ligand>
        <name>ATP</name>
        <dbReference type="ChEBI" id="CHEBI:30616"/>
    </ligand>
</feature>
<organism evidence="10 11">
    <name type="scientific">Liparis tanakae</name>
    <name type="common">Tanaka's snailfish</name>
    <dbReference type="NCBI Taxonomy" id="230148"/>
    <lineage>
        <taxon>Eukaryota</taxon>
        <taxon>Metazoa</taxon>
        <taxon>Chordata</taxon>
        <taxon>Craniata</taxon>
        <taxon>Vertebrata</taxon>
        <taxon>Euteleostomi</taxon>
        <taxon>Actinopterygii</taxon>
        <taxon>Neopterygii</taxon>
        <taxon>Teleostei</taxon>
        <taxon>Neoteleostei</taxon>
        <taxon>Acanthomorphata</taxon>
        <taxon>Eupercaria</taxon>
        <taxon>Perciformes</taxon>
        <taxon>Cottioidei</taxon>
        <taxon>Cottales</taxon>
        <taxon>Liparidae</taxon>
        <taxon>Liparis</taxon>
    </lineage>
</organism>
<proteinExistence type="inferred from homology"/>
<evidence type="ECO:0000256" key="4">
    <source>
        <dbReference type="ARBA" id="ARBA00023157"/>
    </source>
</evidence>